<dbReference type="GO" id="GO:0033615">
    <property type="term" value="P:mitochondrial proton-transporting ATP synthase complex assembly"/>
    <property type="evidence" value="ECO:0007669"/>
    <property type="project" value="TreeGrafter"/>
</dbReference>
<dbReference type="EMBL" id="JAEPQZ010000005">
    <property type="protein sequence ID" value="KAG2181142.1"/>
    <property type="molecule type" value="Genomic_DNA"/>
</dbReference>
<dbReference type="PANTHER" id="PTHR13281">
    <property type="entry name" value="TRANSMEMBRANE PROTEIN 70, MITOCHONDRIAL"/>
    <property type="match status" value="1"/>
</dbReference>
<dbReference type="InterPro" id="IPR009724">
    <property type="entry name" value="TMEM70"/>
</dbReference>
<dbReference type="Pfam" id="PF06979">
    <property type="entry name" value="TMEM70"/>
    <property type="match status" value="1"/>
</dbReference>
<sequence length="244" mass="27271">MPIIPMNPRLLSGNRTATALKPFILPMGKNGLAKDRLKWPIARYMSTSTSKTPTAADGSIEDEKLIYSAPNAPTVKLLKMFSISSLGIASLSAPPIFYFWNTPAIQAADINGYMFIGALVASTCSTGVLHKFLSPYVNQVYLHHSKNKSLQTISPNTKITLETLDVLARKKRTTIKLRDLTLANGSWLTWRIKKDAIEKQTKLRHEDFPQTKFWLDQRGGVGDIETMSKIVKVVDEEYKSGRML</sequence>
<dbReference type="PANTHER" id="PTHR13281:SF0">
    <property type="entry name" value="TRANSMEMBRANE PROTEIN 70, MITOCHONDRIAL"/>
    <property type="match status" value="1"/>
</dbReference>
<dbReference type="GO" id="GO:0031966">
    <property type="term" value="C:mitochondrial membrane"/>
    <property type="evidence" value="ECO:0007669"/>
    <property type="project" value="TreeGrafter"/>
</dbReference>
<organism evidence="1 2">
    <name type="scientific">Mortierella isabellina</name>
    <name type="common">Filamentous fungus</name>
    <name type="synonym">Umbelopsis isabellina</name>
    <dbReference type="NCBI Taxonomy" id="91625"/>
    <lineage>
        <taxon>Eukaryota</taxon>
        <taxon>Fungi</taxon>
        <taxon>Fungi incertae sedis</taxon>
        <taxon>Mucoromycota</taxon>
        <taxon>Mucoromycotina</taxon>
        <taxon>Umbelopsidomycetes</taxon>
        <taxon>Umbelopsidales</taxon>
        <taxon>Umbelopsidaceae</taxon>
        <taxon>Umbelopsis</taxon>
    </lineage>
</organism>
<evidence type="ECO:0000313" key="1">
    <source>
        <dbReference type="EMBL" id="KAG2181142.1"/>
    </source>
</evidence>
<proteinExistence type="predicted"/>
<evidence type="ECO:0000313" key="2">
    <source>
        <dbReference type="Proteomes" id="UP000654370"/>
    </source>
</evidence>
<keyword evidence="2" id="KW-1185">Reference proteome</keyword>
<gene>
    <name evidence="1" type="ORF">INT43_008724</name>
</gene>
<protein>
    <submittedName>
        <fullName evidence="1">Uncharacterized protein</fullName>
    </submittedName>
</protein>
<reference evidence="1" key="1">
    <citation type="submission" date="2020-12" db="EMBL/GenBank/DDBJ databases">
        <title>Metabolic potential, ecology and presence of endohyphal bacteria is reflected in genomic diversity of Mucoromycotina.</title>
        <authorList>
            <person name="Muszewska A."/>
            <person name="Okrasinska A."/>
            <person name="Steczkiewicz K."/>
            <person name="Drgas O."/>
            <person name="Orlowska M."/>
            <person name="Perlinska-Lenart U."/>
            <person name="Aleksandrzak-Piekarczyk T."/>
            <person name="Szatraj K."/>
            <person name="Zielenkiewicz U."/>
            <person name="Pilsyk S."/>
            <person name="Malc E."/>
            <person name="Mieczkowski P."/>
            <person name="Kruszewska J.S."/>
            <person name="Biernat P."/>
            <person name="Pawlowska J."/>
        </authorList>
    </citation>
    <scope>NUCLEOTIDE SEQUENCE</scope>
    <source>
        <strain evidence="1">WA0000067209</strain>
    </source>
</reference>
<dbReference type="OrthoDB" id="5386199at2759"/>
<dbReference type="AlphaFoldDB" id="A0A8H7PVN0"/>
<name>A0A8H7PVN0_MORIS</name>
<dbReference type="Proteomes" id="UP000654370">
    <property type="component" value="Unassembled WGS sequence"/>
</dbReference>
<comment type="caution">
    <text evidence="1">The sequence shown here is derived from an EMBL/GenBank/DDBJ whole genome shotgun (WGS) entry which is preliminary data.</text>
</comment>
<dbReference type="InterPro" id="IPR045325">
    <property type="entry name" value="TMEM70/TMEM186/TMEM223"/>
</dbReference>
<accession>A0A8H7PVN0</accession>